<dbReference type="Proteomes" id="UP000639403">
    <property type="component" value="Unassembled WGS sequence"/>
</dbReference>
<organism evidence="1 2">
    <name type="scientific">Rhodonia placenta</name>
    <dbReference type="NCBI Taxonomy" id="104341"/>
    <lineage>
        <taxon>Eukaryota</taxon>
        <taxon>Fungi</taxon>
        <taxon>Dikarya</taxon>
        <taxon>Basidiomycota</taxon>
        <taxon>Agaricomycotina</taxon>
        <taxon>Agaricomycetes</taxon>
        <taxon>Polyporales</taxon>
        <taxon>Adustoporiaceae</taxon>
        <taxon>Rhodonia</taxon>
    </lineage>
</organism>
<evidence type="ECO:0000313" key="2">
    <source>
        <dbReference type="Proteomes" id="UP000639403"/>
    </source>
</evidence>
<reference evidence="1" key="2">
    <citation type="journal article" name="Front. Microbiol.">
        <title>Degradative Capacity of Two Strains of Rhodonia placenta: From Phenotype to Genotype.</title>
        <authorList>
            <person name="Kolle M."/>
            <person name="Horta M.A.C."/>
            <person name="Nowrousian M."/>
            <person name="Ohm R.A."/>
            <person name="Benz J.P."/>
            <person name="Pilgard A."/>
        </authorList>
    </citation>
    <scope>NUCLEOTIDE SEQUENCE</scope>
    <source>
        <strain evidence="1">FPRL280</strain>
    </source>
</reference>
<gene>
    <name evidence="1" type="ORF">IEO21_11207</name>
</gene>
<reference evidence="1" key="1">
    <citation type="submission" date="2020-11" db="EMBL/GenBank/DDBJ databases">
        <authorList>
            <person name="Koelle M."/>
            <person name="Horta M.A.C."/>
            <person name="Nowrousian M."/>
            <person name="Ohm R.A."/>
            <person name="Benz P."/>
            <person name="Pilgard A."/>
        </authorList>
    </citation>
    <scope>NUCLEOTIDE SEQUENCE</scope>
    <source>
        <strain evidence="1">FPRL280</strain>
    </source>
</reference>
<dbReference type="EMBL" id="JADOXO010001714">
    <property type="protein sequence ID" value="KAF9794309.1"/>
    <property type="molecule type" value="Genomic_DNA"/>
</dbReference>
<accession>A0A8H7NR51</accession>
<name>A0A8H7NR51_9APHY</name>
<comment type="caution">
    <text evidence="1">The sequence shown here is derived from an EMBL/GenBank/DDBJ whole genome shotgun (WGS) entry which is preliminary data.</text>
</comment>
<proteinExistence type="predicted"/>
<evidence type="ECO:0000313" key="1">
    <source>
        <dbReference type="EMBL" id="KAF9794309.1"/>
    </source>
</evidence>
<sequence length="124" mass="14411">MTFQQRFEIATRQKKVWAHFNGTSPCPTSAVPTAPMQAEQAAIDAWQKHRHKGTAAAIWNAISQEFVQKSMLLRANLRTQFLNMRYTPSANLHMELVSRLRVKRLGKTKQRTLGAFDWFLPQRW</sequence>
<dbReference type="AlphaFoldDB" id="A0A8H7NR51"/>
<protein>
    <submittedName>
        <fullName evidence="1">Uncharacterized protein</fullName>
    </submittedName>
</protein>